<protein>
    <submittedName>
        <fullName evidence="1">Phage transcriptional regulator, AlpA</fullName>
    </submittedName>
</protein>
<dbReference type="RefSeq" id="WP_012823373.1">
    <property type="nucleotide sequence ID" value="NC_013422.1"/>
</dbReference>
<dbReference type="AlphaFoldDB" id="D0KY14"/>
<keyword evidence="2" id="KW-1185">Reference proteome</keyword>
<dbReference type="PANTHER" id="PTHR36154:SF1">
    <property type="entry name" value="DNA-BINDING TRANSCRIPTIONAL ACTIVATOR ALPA"/>
    <property type="match status" value="1"/>
</dbReference>
<dbReference type="InterPro" id="IPR052931">
    <property type="entry name" value="Prophage_regulatory_activator"/>
</dbReference>
<dbReference type="PANTHER" id="PTHR36154">
    <property type="entry name" value="DNA-BINDING TRANSCRIPTIONAL ACTIVATOR ALPA"/>
    <property type="match status" value="1"/>
</dbReference>
<proteinExistence type="predicted"/>
<dbReference type="InterPro" id="IPR009061">
    <property type="entry name" value="DNA-bd_dom_put_sf"/>
</dbReference>
<dbReference type="Proteomes" id="UP000009102">
    <property type="component" value="Chromosome"/>
</dbReference>
<sequence length="56" mass="6493">MDSILRLHDVLRITGASRSSIYLWVSAGIFPQPVKLGVRAVGWRRSEVQQWLDDRR</sequence>
<gene>
    <name evidence="1" type="ordered locus">Hneap_0482</name>
</gene>
<accession>D0KY14</accession>
<evidence type="ECO:0000313" key="2">
    <source>
        <dbReference type="Proteomes" id="UP000009102"/>
    </source>
</evidence>
<reference evidence="1 2" key="1">
    <citation type="submission" date="2009-10" db="EMBL/GenBank/DDBJ databases">
        <title>Complete sequence of Halothiobacillus neapolitanus c2.</title>
        <authorList>
            <consortium name="US DOE Joint Genome Institute"/>
            <person name="Lucas S."/>
            <person name="Copeland A."/>
            <person name="Lapidus A."/>
            <person name="Glavina del Rio T."/>
            <person name="Tice H."/>
            <person name="Bruce D."/>
            <person name="Goodwin L."/>
            <person name="Pitluck S."/>
            <person name="Davenport K."/>
            <person name="Brettin T."/>
            <person name="Detter J.C."/>
            <person name="Han C."/>
            <person name="Tapia R."/>
            <person name="Larimer F."/>
            <person name="Land M."/>
            <person name="Hauser L."/>
            <person name="Kyrpides N."/>
            <person name="Mikhailova N."/>
            <person name="Kerfeld C."/>
            <person name="Cannon G."/>
            <person name="Heinhort S."/>
        </authorList>
    </citation>
    <scope>NUCLEOTIDE SEQUENCE [LARGE SCALE GENOMIC DNA]</scope>
    <source>
        <strain evidence="2">ATCC 23641 / c2</strain>
    </source>
</reference>
<organism evidence="1 2">
    <name type="scientific">Halothiobacillus neapolitanus (strain ATCC 23641 / DSM 15147 / CIP 104769 / NCIMB 8539 / c2)</name>
    <name type="common">Thiobacillus neapolitanus</name>
    <dbReference type="NCBI Taxonomy" id="555778"/>
    <lineage>
        <taxon>Bacteria</taxon>
        <taxon>Pseudomonadati</taxon>
        <taxon>Pseudomonadota</taxon>
        <taxon>Gammaproteobacteria</taxon>
        <taxon>Chromatiales</taxon>
        <taxon>Halothiobacillaceae</taxon>
        <taxon>Halothiobacillus</taxon>
    </lineage>
</organism>
<dbReference type="InterPro" id="IPR010260">
    <property type="entry name" value="AlpA"/>
</dbReference>
<dbReference type="SUPFAM" id="SSF46955">
    <property type="entry name" value="Putative DNA-binding domain"/>
    <property type="match status" value="1"/>
</dbReference>
<dbReference type="Pfam" id="PF05930">
    <property type="entry name" value="Phage_AlpA"/>
    <property type="match status" value="1"/>
</dbReference>
<evidence type="ECO:0000313" key="1">
    <source>
        <dbReference type="EMBL" id="ACX95337.1"/>
    </source>
</evidence>
<name>D0KY14_HALNC</name>
<dbReference type="KEGG" id="hna:Hneap_0482"/>
<dbReference type="eggNOG" id="COG3311">
    <property type="taxonomic scope" value="Bacteria"/>
</dbReference>
<dbReference type="HOGENOM" id="CLU_140176_15_4_6"/>
<dbReference type="OrthoDB" id="8455288at2"/>
<dbReference type="Gene3D" id="1.10.238.160">
    <property type="match status" value="1"/>
</dbReference>
<dbReference type="EMBL" id="CP001801">
    <property type="protein sequence ID" value="ACX95337.1"/>
    <property type="molecule type" value="Genomic_DNA"/>
</dbReference>